<accession>A0A062V976</accession>
<gene>
    <name evidence="3" type="ORF">ANME2D_01715</name>
</gene>
<dbReference type="Pfam" id="PF04230">
    <property type="entry name" value="PS_pyruv_trans"/>
    <property type="match status" value="1"/>
</dbReference>
<feature type="domain" description="Polysaccharide pyruvyl transferase" evidence="2">
    <location>
        <begin position="17"/>
        <end position="322"/>
    </location>
</feature>
<evidence type="ECO:0000313" key="4">
    <source>
        <dbReference type="Proteomes" id="UP000027153"/>
    </source>
</evidence>
<comment type="caution">
    <text evidence="3">The sequence shown here is derived from an EMBL/GenBank/DDBJ whole genome shotgun (WGS) entry which is preliminary data.</text>
</comment>
<keyword evidence="1" id="KW-0812">Transmembrane</keyword>
<keyword evidence="1" id="KW-0472">Membrane</keyword>
<dbReference type="AlphaFoldDB" id="A0A062V976"/>
<keyword evidence="1" id="KW-1133">Transmembrane helix</keyword>
<dbReference type="PANTHER" id="PTHR36836:SF1">
    <property type="entry name" value="COLANIC ACID BIOSYNTHESIS PROTEIN WCAK"/>
    <property type="match status" value="1"/>
</dbReference>
<sequence>MNSTKSITVLGNYSGRNAGDAAILAGMFSDISTLFPDVIFEVPSINPKFISESYSNYSVRPVGLMPWNFSIKMLGMPTLLSIYRTDLTMITDAILFDRKLFNPLFNYLSTLAILIPLAKKMGKKIVLYNVSLGPVDTEMGKKLLKSILDQADCVILRDIDSLHLLKSLGVANTRIHLSADSALNNKPAPKERVKEIMEKEGISKNQKLIGFNINSYIDVFISGDKKSLSRVEFTDIVAEVSDRIIKELNAELIFIITQHMDVKIAQEAIGKIKNQNHVKLISNSKYTHNDIMGIMGELDLLIGMRTHSLILASAMYVPLVGIIPYPKSRSFMREIGQEDRTIEFTNFNAENLFALVKSTWDQREQIKEQLQPRIKKLKETASGSANLLVEYIKEDFD</sequence>
<reference evidence="3 4" key="1">
    <citation type="journal article" date="2013" name="Nature">
        <title>Anaerobic oxidation of methane coupled to nitrate reduction in a novel archaeal lineage.</title>
        <authorList>
            <person name="Haroon M.F."/>
            <person name="Hu S."/>
            <person name="Shi Y."/>
            <person name="Imelfort M."/>
            <person name="Keller J."/>
            <person name="Hugenholtz P."/>
            <person name="Yuan Z."/>
            <person name="Tyson G.W."/>
        </authorList>
    </citation>
    <scope>NUCLEOTIDE SEQUENCE [LARGE SCALE GENOMIC DNA]</scope>
    <source>
        <strain evidence="3 4">ANME-2d</strain>
    </source>
</reference>
<feature type="transmembrane region" description="Helical" evidence="1">
    <location>
        <begin position="308"/>
        <end position="325"/>
    </location>
</feature>
<protein>
    <recommendedName>
        <fullName evidence="2">Polysaccharide pyruvyl transferase domain-containing protein</fullName>
    </recommendedName>
</protein>
<dbReference type="InterPro" id="IPR007345">
    <property type="entry name" value="Polysacch_pyruvyl_Trfase"/>
</dbReference>
<evidence type="ECO:0000313" key="3">
    <source>
        <dbReference type="EMBL" id="KCZ72309.1"/>
    </source>
</evidence>
<dbReference type="RefSeq" id="WP_048090426.1">
    <property type="nucleotide sequence ID" value="NZ_JMIY01000003.1"/>
</dbReference>
<organism evidence="3 4">
    <name type="scientific">Candidatus Methanoperedens nitratireducens</name>
    <dbReference type="NCBI Taxonomy" id="1392998"/>
    <lineage>
        <taxon>Archaea</taxon>
        <taxon>Methanobacteriati</taxon>
        <taxon>Methanobacteriota</taxon>
        <taxon>Stenosarchaea group</taxon>
        <taxon>Methanomicrobia</taxon>
        <taxon>Methanosarcinales</taxon>
        <taxon>ANME-2 cluster</taxon>
        <taxon>Candidatus Methanoperedentaceae</taxon>
        <taxon>Candidatus Methanoperedens</taxon>
    </lineage>
</organism>
<proteinExistence type="predicted"/>
<dbReference type="PANTHER" id="PTHR36836">
    <property type="entry name" value="COLANIC ACID BIOSYNTHESIS PROTEIN WCAK"/>
    <property type="match status" value="1"/>
</dbReference>
<dbReference type="Proteomes" id="UP000027153">
    <property type="component" value="Unassembled WGS sequence"/>
</dbReference>
<name>A0A062V976_9EURY</name>
<dbReference type="Gene3D" id="3.40.50.2000">
    <property type="entry name" value="Glycogen Phosphorylase B"/>
    <property type="match status" value="1"/>
</dbReference>
<keyword evidence="4" id="KW-1185">Reference proteome</keyword>
<evidence type="ECO:0000256" key="1">
    <source>
        <dbReference type="SAM" id="Phobius"/>
    </source>
</evidence>
<evidence type="ECO:0000259" key="2">
    <source>
        <dbReference type="Pfam" id="PF04230"/>
    </source>
</evidence>
<dbReference type="OrthoDB" id="359530at2157"/>
<dbReference type="EMBL" id="JMIY01000003">
    <property type="protein sequence ID" value="KCZ72309.1"/>
    <property type="molecule type" value="Genomic_DNA"/>
</dbReference>